<evidence type="ECO:0000313" key="2">
    <source>
        <dbReference type="Proteomes" id="UP001066276"/>
    </source>
</evidence>
<organism evidence="1 2">
    <name type="scientific">Pleurodeles waltl</name>
    <name type="common">Iberian ribbed newt</name>
    <dbReference type="NCBI Taxonomy" id="8319"/>
    <lineage>
        <taxon>Eukaryota</taxon>
        <taxon>Metazoa</taxon>
        <taxon>Chordata</taxon>
        <taxon>Craniata</taxon>
        <taxon>Vertebrata</taxon>
        <taxon>Euteleostomi</taxon>
        <taxon>Amphibia</taxon>
        <taxon>Batrachia</taxon>
        <taxon>Caudata</taxon>
        <taxon>Salamandroidea</taxon>
        <taxon>Salamandridae</taxon>
        <taxon>Pleurodelinae</taxon>
        <taxon>Pleurodeles</taxon>
    </lineage>
</organism>
<comment type="caution">
    <text evidence="1">The sequence shown here is derived from an EMBL/GenBank/DDBJ whole genome shotgun (WGS) entry which is preliminary data.</text>
</comment>
<gene>
    <name evidence="1" type="ORF">NDU88_003391</name>
</gene>
<proteinExistence type="predicted"/>
<evidence type="ECO:0000313" key="1">
    <source>
        <dbReference type="EMBL" id="KAJ1215784.1"/>
    </source>
</evidence>
<reference evidence="1" key="1">
    <citation type="journal article" date="2022" name="bioRxiv">
        <title>Sequencing and chromosome-scale assembly of the giantPleurodeles waltlgenome.</title>
        <authorList>
            <person name="Brown T."/>
            <person name="Elewa A."/>
            <person name="Iarovenko S."/>
            <person name="Subramanian E."/>
            <person name="Araus A.J."/>
            <person name="Petzold A."/>
            <person name="Susuki M."/>
            <person name="Suzuki K.-i.T."/>
            <person name="Hayashi T."/>
            <person name="Toyoda A."/>
            <person name="Oliveira C."/>
            <person name="Osipova E."/>
            <person name="Leigh N.D."/>
            <person name="Simon A."/>
            <person name="Yun M.H."/>
        </authorList>
    </citation>
    <scope>NUCLEOTIDE SEQUENCE</scope>
    <source>
        <strain evidence="1">20211129_DDA</strain>
        <tissue evidence="1">Liver</tissue>
    </source>
</reference>
<dbReference type="EMBL" id="JANPWB010000001">
    <property type="protein sequence ID" value="KAJ1215784.1"/>
    <property type="molecule type" value="Genomic_DNA"/>
</dbReference>
<dbReference type="PANTHER" id="PTHR33198">
    <property type="entry name" value="ANK_REP_REGION DOMAIN-CONTAINING PROTEIN-RELATED"/>
    <property type="match status" value="1"/>
</dbReference>
<dbReference type="Proteomes" id="UP001066276">
    <property type="component" value="Chromosome 1_1"/>
</dbReference>
<name>A0AAV7WV70_PLEWA</name>
<keyword evidence="2" id="KW-1185">Reference proteome</keyword>
<accession>A0AAV7WV70</accession>
<dbReference type="AlphaFoldDB" id="A0AAV7WV70"/>
<protein>
    <submittedName>
        <fullName evidence="1">Uncharacterized protein</fullName>
    </submittedName>
</protein>
<sequence length="132" mass="15109">MINGSVQISTIVERFHFGMREQRPGESIEESITALRKLASTCKFGSTIEERIRDPFMLRCASDKIRQELWSKDDPTLQEVIALAKNVEHTMACVDELEKEKKVDVNKISTKKELTAPKGYSIEHEDEKLTKV</sequence>